<protein>
    <submittedName>
        <fullName evidence="1">Uncharacterized protein</fullName>
    </submittedName>
</protein>
<evidence type="ECO:0000313" key="2">
    <source>
        <dbReference type="Proteomes" id="UP000033428"/>
    </source>
</evidence>
<proteinExistence type="predicted"/>
<gene>
    <name evidence="1" type="ORF">OMAG_000712</name>
</gene>
<sequence length="46" mass="5294">MMLKIFQIKLNFTNQTPFTLQKSIFSLPLTTLTLPGKFKESPFCAE</sequence>
<reference evidence="1 2" key="1">
    <citation type="submission" date="2015-02" db="EMBL/GenBank/DDBJ databases">
        <title>Single-cell genomics of uncultivated deep-branching MTB reveals a conserved set of magnetosome genes.</title>
        <authorList>
            <person name="Kolinko S."/>
            <person name="Richter M."/>
            <person name="Glockner F.O."/>
            <person name="Brachmann A."/>
            <person name="Schuler D."/>
        </authorList>
    </citation>
    <scope>NUCLEOTIDE SEQUENCE [LARGE SCALE GENOMIC DNA]</scope>
    <source>
        <strain evidence="1">SKK-01</strain>
    </source>
</reference>
<keyword evidence="2" id="KW-1185">Reference proteome</keyword>
<dbReference type="Proteomes" id="UP000033428">
    <property type="component" value="Unassembled WGS sequence"/>
</dbReference>
<evidence type="ECO:0000313" key="1">
    <source>
        <dbReference type="EMBL" id="KJJ85419.1"/>
    </source>
</evidence>
<organism evidence="1 2">
    <name type="scientific">Candidatus Omnitrophus magneticus</name>
    <dbReference type="NCBI Taxonomy" id="1609969"/>
    <lineage>
        <taxon>Bacteria</taxon>
        <taxon>Pseudomonadati</taxon>
        <taxon>Candidatus Omnitrophota</taxon>
        <taxon>Candidatus Omnitrophus</taxon>
    </lineage>
</organism>
<dbReference type="EMBL" id="JYNY01000163">
    <property type="protein sequence ID" value="KJJ85419.1"/>
    <property type="molecule type" value="Genomic_DNA"/>
</dbReference>
<name>A0A0F0CTR1_9BACT</name>
<dbReference type="AlphaFoldDB" id="A0A0F0CTR1"/>
<accession>A0A0F0CTR1</accession>
<comment type="caution">
    <text evidence="1">The sequence shown here is derived from an EMBL/GenBank/DDBJ whole genome shotgun (WGS) entry which is preliminary data.</text>
</comment>